<name>A0A937FUC4_9BACT</name>
<accession>A0A937FUC4</accession>
<proteinExistence type="predicted"/>
<comment type="caution">
    <text evidence="1">The sequence shown here is derived from an EMBL/GenBank/DDBJ whole genome shotgun (WGS) entry which is preliminary data.</text>
</comment>
<protein>
    <submittedName>
        <fullName evidence="1">Uncharacterized protein</fullName>
    </submittedName>
</protein>
<evidence type="ECO:0000313" key="2">
    <source>
        <dbReference type="Proteomes" id="UP000614216"/>
    </source>
</evidence>
<reference evidence="1" key="1">
    <citation type="submission" date="2021-01" db="EMBL/GenBank/DDBJ databases">
        <title>Fulvivirga kasyanovii gen. nov., sp nov., a novel member of the phylum Bacteroidetes isolated from seawater in a mussel farm.</title>
        <authorList>
            <person name="Zhao L.-H."/>
            <person name="Wang Z.-J."/>
        </authorList>
    </citation>
    <scope>NUCLEOTIDE SEQUENCE</scope>
    <source>
        <strain evidence="1">29W222</strain>
    </source>
</reference>
<gene>
    <name evidence="1" type="ORF">JMN32_02310</name>
</gene>
<dbReference type="Proteomes" id="UP000614216">
    <property type="component" value="Unassembled WGS sequence"/>
</dbReference>
<sequence>MLFIFLTWKFLNSQNYTPKIEKKEQKPHFKTVTYPLNEQRTLKVEYFNFGPKSAETNLKNGLKHQNTESYYASGEQFRSAAYFYDTLVTEVYFYKNGDIIKNFPSIMETKCTTSKCPFPTVEKSLNLSFTMAKS</sequence>
<keyword evidence="2" id="KW-1185">Reference proteome</keyword>
<dbReference type="AlphaFoldDB" id="A0A937FUC4"/>
<organism evidence="1 2">
    <name type="scientific">Fulvivirga marina</name>
    <dbReference type="NCBI Taxonomy" id="2494733"/>
    <lineage>
        <taxon>Bacteria</taxon>
        <taxon>Pseudomonadati</taxon>
        <taxon>Bacteroidota</taxon>
        <taxon>Cytophagia</taxon>
        <taxon>Cytophagales</taxon>
        <taxon>Fulvivirgaceae</taxon>
        <taxon>Fulvivirga</taxon>
    </lineage>
</organism>
<dbReference type="RefSeq" id="WP_202854663.1">
    <property type="nucleotide sequence ID" value="NZ_JAEUGD010000004.1"/>
</dbReference>
<evidence type="ECO:0000313" key="1">
    <source>
        <dbReference type="EMBL" id="MBL6445123.1"/>
    </source>
</evidence>
<dbReference type="EMBL" id="JAEUGD010000004">
    <property type="protein sequence ID" value="MBL6445123.1"/>
    <property type="molecule type" value="Genomic_DNA"/>
</dbReference>
<dbReference type="Gene3D" id="3.90.930.1">
    <property type="match status" value="1"/>
</dbReference>